<organism evidence="1 2">
    <name type="scientific">Acropora cervicornis</name>
    <name type="common">Staghorn coral</name>
    <dbReference type="NCBI Taxonomy" id="6130"/>
    <lineage>
        <taxon>Eukaryota</taxon>
        <taxon>Metazoa</taxon>
        <taxon>Cnidaria</taxon>
        <taxon>Anthozoa</taxon>
        <taxon>Hexacorallia</taxon>
        <taxon>Scleractinia</taxon>
        <taxon>Astrocoeniina</taxon>
        <taxon>Acroporidae</taxon>
        <taxon>Acropora</taxon>
    </lineage>
</organism>
<dbReference type="EMBL" id="JARQWQ010000073">
    <property type="protein sequence ID" value="KAK2553946.1"/>
    <property type="molecule type" value="Genomic_DNA"/>
</dbReference>
<keyword evidence="2" id="KW-1185">Reference proteome</keyword>
<reference evidence="1" key="1">
    <citation type="journal article" date="2023" name="G3 (Bethesda)">
        <title>Whole genome assembly and annotation of the endangered Caribbean coral Acropora cervicornis.</title>
        <authorList>
            <person name="Selwyn J.D."/>
            <person name="Vollmer S.V."/>
        </authorList>
    </citation>
    <scope>NUCLEOTIDE SEQUENCE</scope>
    <source>
        <strain evidence="1">K2</strain>
    </source>
</reference>
<reference evidence="1" key="2">
    <citation type="journal article" date="2023" name="Science">
        <title>Genomic signatures of disease resistance in endangered staghorn corals.</title>
        <authorList>
            <person name="Vollmer S.V."/>
            <person name="Selwyn J.D."/>
            <person name="Despard B.A."/>
            <person name="Roesel C.L."/>
        </authorList>
    </citation>
    <scope>NUCLEOTIDE SEQUENCE</scope>
    <source>
        <strain evidence="1">K2</strain>
    </source>
</reference>
<dbReference type="AlphaFoldDB" id="A0AAD9Q3F4"/>
<sequence length="66" mass="7388">MAPKAIKKSGAPSPPSKFGVFCAFFMDFYRNPTKWQFVKHTSIFILAVLLAREFADIDLMAPPPTP</sequence>
<evidence type="ECO:0000313" key="1">
    <source>
        <dbReference type="EMBL" id="KAK2553946.1"/>
    </source>
</evidence>
<comment type="caution">
    <text evidence="1">The sequence shown here is derived from an EMBL/GenBank/DDBJ whole genome shotgun (WGS) entry which is preliminary data.</text>
</comment>
<gene>
    <name evidence="1" type="ORF">P5673_024649</name>
</gene>
<dbReference type="Proteomes" id="UP001249851">
    <property type="component" value="Unassembled WGS sequence"/>
</dbReference>
<proteinExistence type="predicted"/>
<evidence type="ECO:0000313" key="2">
    <source>
        <dbReference type="Proteomes" id="UP001249851"/>
    </source>
</evidence>
<protein>
    <submittedName>
        <fullName evidence="1">Uncharacterized protein</fullName>
    </submittedName>
</protein>
<name>A0AAD9Q3F4_ACRCE</name>
<accession>A0AAD9Q3F4</accession>